<proteinExistence type="predicted"/>
<name>B7MWM2_ECO81</name>
<evidence type="ECO:0000313" key="2">
    <source>
        <dbReference type="Proteomes" id="UP000000748"/>
    </source>
</evidence>
<dbReference type="HOGENOM" id="CLU_2167144_0_0_6"/>
<protein>
    <submittedName>
        <fullName evidence="1">Uncharacterized protein</fullName>
    </submittedName>
</protein>
<dbReference type="AlphaFoldDB" id="B7MWM2"/>
<organism evidence="1 2">
    <name type="scientific">Escherichia coli O81 (strain ED1a)</name>
    <dbReference type="NCBI Taxonomy" id="585397"/>
    <lineage>
        <taxon>Bacteria</taxon>
        <taxon>Pseudomonadati</taxon>
        <taxon>Pseudomonadota</taxon>
        <taxon>Gammaproteobacteria</taxon>
        <taxon>Enterobacterales</taxon>
        <taxon>Enterobacteriaceae</taxon>
        <taxon>Escherichia</taxon>
    </lineage>
</organism>
<dbReference type="EMBL" id="CU928162">
    <property type="protein sequence ID" value="CAR08488.2"/>
    <property type="molecule type" value="Genomic_DNA"/>
</dbReference>
<dbReference type="KEGG" id="ecq:ECED1_2301"/>
<sequence length="115" mass="13872">MKRILMNKNNKTHEIQVHFMEGLIMSERLLKNMSKDFKFEVLARYFYYMSTLNGFSFDDIGKEHRSFYYLISFIYLEEGRADNFLTSLICRDDVVYNKSVDEYISSVDHLWEAHE</sequence>
<gene>
    <name evidence="1" type="ordered locus">ECED1_2301</name>
</gene>
<dbReference type="Proteomes" id="UP000000748">
    <property type="component" value="Chromosome"/>
</dbReference>
<accession>B7MWM2</accession>
<evidence type="ECO:0000313" key="1">
    <source>
        <dbReference type="EMBL" id="CAR08488.2"/>
    </source>
</evidence>
<reference evidence="2" key="1">
    <citation type="journal article" date="2009" name="PLoS Genet.">
        <title>Organised genome dynamics in the Escherichia coli species results in highly diverse adaptive paths.</title>
        <authorList>
            <person name="Touchon M."/>
            <person name="Hoede C."/>
            <person name="Tenaillon O."/>
            <person name="Barbe V."/>
            <person name="Baeriswyl S."/>
            <person name="Bidet P."/>
            <person name="Bingen E."/>
            <person name="Bonacorsi S."/>
            <person name="Bouchier C."/>
            <person name="Bouvet O."/>
            <person name="Calteau A."/>
            <person name="Chiapello H."/>
            <person name="Clermont O."/>
            <person name="Cruveiller S."/>
            <person name="Danchin A."/>
            <person name="Diard M."/>
            <person name="Dossat C."/>
            <person name="Karoui M.E."/>
            <person name="Frapy E."/>
            <person name="Garry L."/>
            <person name="Ghigo J.M."/>
            <person name="Gilles A.M."/>
            <person name="Johnson J."/>
            <person name="Le Bouguenec C."/>
            <person name="Lescat M."/>
            <person name="Mangenot S."/>
            <person name="Martinez-Jehanne V."/>
            <person name="Matic I."/>
            <person name="Nassif X."/>
            <person name="Oztas S."/>
            <person name="Petit M.A."/>
            <person name="Pichon C."/>
            <person name="Rouy Z."/>
            <person name="Ruf C.S."/>
            <person name="Schneider D."/>
            <person name="Tourret J."/>
            <person name="Vacherie B."/>
            <person name="Vallenet D."/>
            <person name="Medigue C."/>
            <person name="Rocha E.P.C."/>
            <person name="Denamur E."/>
        </authorList>
    </citation>
    <scope>NUCLEOTIDE SEQUENCE [LARGE SCALE GENOMIC DNA]</scope>
    <source>
        <strain evidence="2">ED1a</strain>
    </source>
</reference>